<accession>A0ABT5VJE6</accession>
<dbReference type="InterPro" id="IPR050491">
    <property type="entry name" value="AmpC-like"/>
</dbReference>
<comment type="caution">
    <text evidence="2">The sequence shown here is derived from an EMBL/GenBank/DDBJ whole genome shotgun (WGS) entry which is preliminary data.</text>
</comment>
<proteinExistence type="predicted"/>
<organism evidence="2 3">
    <name type="scientific">Alkalihalobacterium chitinilyticum</name>
    <dbReference type="NCBI Taxonomy" id="2980103"/>
    <lineage>
        <taxon>Bacteria</taxon>
        <taxon>Bacillati</taxon>
        <taxon>Bacillota</taxon>
        <taxon>Bacilli</taxon>
        <taxon>Bacillales</taxon>
        <taxon>Bacillaceae</taxon>
        <taxon>Alkalihalobacterium</taxon>
    </lineage>
</organism>
<dbReference type="PANTHER" id="PTHR46825">
    <property type="entry name" value="D-ALANYL-D-ALANINE-CARBOXYPEPTIDASE/ENDOPEPTIDASE AMPH"/>
    <property type="match status" value="1"/>
</dbReference>
<dbReference type="SUPFAM" id="SSF56601">
    <property type="entry name" value="beta-lactamase/transpeptidase-like"/>
    <property type="match status" value="1"/>
</dbReference>
<dbReference type="Pfam" id="PF00144">
    <property type="entry name" value="Beta-lactamase"/>
    <property type="match status" value="1"/>
</dbReference>
<gene>
    <name evidence="2" type="ORF">N7Z68_13415</name>
</gene>
<dbReference type="InterPro" id="IPR001466">
    <property type="entry name" value="Beta-lactam-related"/>
</dbReference>
<dbReference type="EMBL" id="JAOTPO010000008">
    <property type="protein sequence ID" value="MDE5414374.1"/>
    <property type="molecule type" value="Genomic_DNA"/>
</dbReference>
<dbReference type="Gene3D" id="3.40.710.10">
    <property type="entry name" value="DD-peptidase/beta-lactamase superfamily"/>
    <property type="match status" value="1"/>
</dbReference>
<protein>
    <submittedName>
        <fullName evidence="2">Beta-lactamase family protein</fullName>
    </submittedName>
</protein>
<name>A0ABT5VJE6_9BACI</name>
<feature type="domain" description="Beta-lactamase-related" evidence="1">
    <location>
        <begin position="10"/>
        <end position="335"/>
    </location>
</feature>
<evidence type="ECO:0000259" key="1">
    <source>
        <dbReference type="Pfam" id="PF00144"/>
    </source>
</evidence>
<sequence>MGKKLDDVFLEQTVRKMVKKKNNFGAVLRVEQGKNLSWEGAAGNLNADDQYFIASVTKFYMTAVVLKLRAEKKLALEDPISNYLSVDIMDRLHVLNGVDYSKALTIKHLISNTSGLPDYFAYKQPSGESVASQLMKGKDQKWTLEETVTLVKGLKPKFAPGQKGKVNYCDTNYKLLGRIIEKVTGMSMADVFRTYIFEELNLSKTYVYEDVNDTKPVSLNYKSNKIHLPNYLTSIPSEGGIVSTAKETMIFIKAFFAGRFFPKEEIEELKQWNMVFFPGQFYYGIGLEKLWTPRLLSPLRPIQEVLGFWGQSGALAFYNPERDVYFTGTINQLSGFGHSAAFHAMIRIIKALK</sequence>
<dbReference type="InterPro" id="IPR012338">
    <property type="entry name" value="Beta-lactam/transpept-like"/>
</dbReference>
<dbReference type="Proteomes" id="UP001148125">
    <property type="component" value="Unassembled WGS sequence"/>
</dbReference>
<evidence type="ECO:0000313" key="2">
    <source>
        <dbReference type="EMBL" id="MDE5414374.1"/>
    </source>
</evidence>
<dbReference type="PANTHER" id="PTHR46825:SF7">
    <property type="entry name" value="D-ALANYL-D-ALANINE CARBOXYPEPTIDASE"/>
    <property type="match status" value="1"/>
</dbReference>
<dbReference type="RefSeq" id="WP_275118981.1">
    <property type="nucleotide sequence ID" value="NZ_JAOTPO010000008.1"/>
</dbReference>
<reference evidence="2" key="1">
    <citation type="submission" date="2024-05" db="EMBL/GenBank/DDBJ databases">
        <title>Alkalihalobacillus sp. strain MEB203 novel alkaliphilic bacterium from Lonar Lake, India.</title>
        <authorList>
            <person name="Joshi A."/>
            <person name="Thite S."/>
            <person name="Mengade P."/>
        </authorList>
    </citation>
    <scope>NUCLEOTIDE SEQUENCE</scope>
    <source>
        <strain evidence="2">MEB 203</strain>
    </source>
</reference>
<evidence type="ECO:0000313" key="3">
    <source>
        <dbReference type="Proteomes" id="UP001148125"/>
    </source>
</evidence>
<keyword evidence="3" id="KW-1185">Reference proteome</keyword>